<gene>
    <name evidence="4 7" type="primary">whiA</name>
    <name evidence="7" type="ORF">IAB37_00305</name>
</gene>
<dbReference type="SUPFAM" id="SSF55608">
    <property type="entry name" value="Homing endonucleases"/>
    <property type="match status" value="1"/>
</dbReference>
<name>A0A9D1J413_9FIRM</name>
<dbReference type="InterPro" id="IPR023054">
    <property type="entry name" value="Sporulation_regulator_WhiA_C"/>
</dbReference>
<keyword evidence="2 4" id="KW-0238">DNA-binding</keyword>
<feature type="domain" description="WhiA LAGLIDADG-like" evidence="6">
    <location>
        <begin position="118"/>
        <end position="208"/>
    </location>
</feature>
<dbReference type="InterPro" id="IPR027434">
    <property type="entry name" value="Homing_endonucl"/>
</dbReference>
<dbReference type="GO" id="GO:0003677">
    <property type="term" value="F:DNA binding"/>
    <property type="evidence" value="ECO:0007669"/>
    <property type="project" value="UniProtKB-UniRule"/>
</dbReference>
<reference evidence="7" key="1">
    <citation type="submission" date="2020-10" db="EMBL/GenBank/DDBJ databases">
        <authorList>
            <person name="Gilroy R."/>
        </authorList>
    </citation>
    <scope>NUCLEOTIDE SEQUENCE</scope>
    <source>
        <strain evidence="7">CHK189-12415</strain>
    </source>
</reference>
<dbReference type="NCBIfam" id="TIGR00647">
    <property type="entry name" value="DNA_bind_WhiA"/>
    <property type="match status" value="1"/>
</dbReference>
<dbReference type="HAMAP" id="MF_01420">
    <property type="entry name" value="HTH_type_WhiA"/>
    <property type="match status" value="1"/>
</dbReference>
<comment type="caution">
    <text evidence="7">The sequence shown here is derived from an EMBL/GenBank/DDBJ whole genome shotgun (WGS) entry which is preliminary data.</text>
</comment>
<dbReference type="GO" id="GO:0043937">
    <property type="term" value="P:regulation of sporulation"/>
    <property type="evidence" value="ECO:0007669"/>
    <property type="project" value="InterPro"/>
</dbReference>
<dbReference type="Proteomes" id="UP000824241">
    <property type="component" value="Unassembled WGS sequence"/>
</dbReference>
<evidence type="ECO:0000256" key="4">
    <source>
        <dbReference type="HAMAP-Rule" id="MF_01420"/>
    </source>
</evidence>
<evidence type="ECO:0000259" key="6">
    <source>
        <dbReference type="Pfam" id="PF14527"/>
    </source>
</evidence>
<evidence type="ECO:0000313" key="8">
    <source>
        <dbReference type="Proteomes" id="UP000824241"/>
    </source>
</evidence>
<keyword evidence="3 4" id="KW-0131">Cell cycle</keyword>
<evidence type="ECO:0000259" key="5">
    <source>
        <dbReference type="Pfam" id="PF02650"/>
    </source>
</evidence>
<organism evidence="7 8">
    <name type="scientific">Candidatus Faecivivens stercoravium</name>
    <dbReference type="NCBI Taxonomy" id="2840803"/>
    <lineage>
        <taxon>Bacteria</taxon>
        <taxon>Bacillati</taxon>
        <taxon>Bacillota</taxon>
        <taxon>Clostridia</taxon>
        <taxon>Eubacteriales</taxon>
        <taxon>Oscillospiraceae</taxon>
        <taxon>Oscillospiraceae incertae sedis</taxon>
        <taxon>Candidatus Faecivivens</taxon>
    </lineage>
</organism>
<evidence type="ECO:0000313" key="7">
    <source>
        <dbReference type="EMBL" id="HIR60008.1"/>
    </source>
</evidence>
<dbReference type="PANTHER" id="PTHR37307:SF1">
    <property type="entry name" value="CELL DIVISION PROTEIN WHIA-RELATED"/>
    <property type="match status" value="1"/>
</dbReference>
<dbReference type="InterPro" id="IPR039518">
    <property type="entry name" value="WhiA_LAGLIDADG_dom"/>
</dbReference>
<comment type="similarity">
    <text evidence="4">Belongs to the WhiA family.</text>
</comment>
<dbReference type="GO" id="GO:0051301">
    <property type="term" value="P:cell division"/>
    <property type="evidence" value="ECO:0007669"/>
    <property type="project" value="UniProtKB-UniRule"/>
</dbReference>
<feature type="domain" description="Sporulation regulator WhiA C-terminal" evidence="5">
    <location>
        <begin position="211"/>
        <end position="294"/>
    </location>
</feature>
<evidence type="ECO:0000256" key="3">
    <source>
        <dbReference type="ARBA" id="ARBA00023306"/>
    </source>
</evidence>
<comment type="function">
    <text evidence="4">Involved in cell division and chromosome segregation.</text>
</comment>
<accession>A0A9D1J413</accession>
<evidence type="ECO:0000256" key="1">
    <source>
        <dbReference type="ARBA" id="ARBA00022618"/>
    </source>
</evidence>
<dbReference type="AlphaFoldDB" id="A0A9D1J413"/>
<dbReference type="EMBL" id="DVHA01000011">
    <property type="protein sequence ID" value="HIR60008.1"/>
    <property type="molecule type" value="Genomic_DNA"/>
</dbReference>
<dbReference type="Pfam" id="PF02650">
    <property type="entry name" value="HTH_WhiA"/>
    <property type="match status" value="1"/>
</dbReference>
<protein>
    <recommendedName>
        <fullName evidence="4">Probable cell division protein WhiA</fullName>
    </recommendedName>
</protein>
<dbReference type="PANTHER" id="PTHR37307">
    <property type="entry name" value="CELL DIVISION PROTEIN WHIA-RELATED"/>
    <property type="match status" value="1"/>
</dbReference>
<keyword evidence="1 4" id="KW-0132">Cell division</keyword>
<proteinExistence type="inferred from homology"/>
<dbReference type="Gene3D" id="3.10.28.10">
    <property type="entry name" value="Homing endonucleases"/>
    <property type="match status" value="1"/>
</dbReference>
<dbReference type="Pfam" id="PF14527">
    <property type="entry name" value="LAGLIDADG_WhiA"/>
    <property type="match status" value="1"/>
</dbReference>
<reference evidence="7" key="2">
    <citation type="journal article" date="2021" name="PeerJ">
        <title>Extensive microbial diversity within the chicken gut microbiome revealed by metagenomics and culture.</title>
        <authorList>
            <person name="Gilroy R."/>
            <person name="Ravi A."/>
            <person name="Getino M."/>
            <person name="Pursley I."/>
            <person name="Horton D.L."/>
            <person name="Alikhan N.F."/>
            <person name="Baker D."/>
            <person name="Gharbi K."/>
            <person name="Hall N."/>
            <person name="Watson M."/>
            <person name="Adriaenssens E.M."/>
            <person name="Foster-Nyarko E."/>
            <person name="Jarju S."/>
            <person name="Secka A."/>
            <person name="Antonio M."/>
            <person name="Oren A."/>
            <person name="Chaudhuri R.R."/>
            <person name="La Ragione R."/>
            <person name="Hildebrand F."/>
            <person name="Pallen M.J."/>
        </authorList>
    </citation>
    <scope>NUCLEOTIDE SEQUENCE</scope>
    <source>
        <strain evidence="7">CHK189-12415</strain>
    </source>
</reference>
<sequence length="306" mass="34742">MSFCQDVKQEVMKTPLREFHCRNAMVYAILKLSKTFPQEPVVFSTENKALAEEAASMLAELGAIVDIRRDLHRLRADTEVYTVSIEHENTRALLRDYYHLGRSPLDWGFLEQDCCRVAFLRGLFLAYGSMASPEKEYHLEINALTPLFAEELYKVAESCGIRFKVARRKGSELLYLKESEQIEDFLTLIGAPVSSMRLMEVKVMKTVRNHVNRTTNCETANLNKTVSAAASQVQDIRFIRDTVGLSYLGPELQEVAELRLKNEEMSLRELAANLSQPISRSGVNHRLRRISEIAEKLREQGTGAPG</sequence>
<evidence type="ECO:0000256" key="2">
    <source>
        <dbReference type="ARBA" id="ARBA00023125"/>
    </source>
</evidence>
<dbReference type="InterPro" id="IPR003802">
    <property type="entry name" value="Sporulation_regulator_WhiA"/>
</dbReference>